<accession>A0A6P3WVL7</accession>
<keyword evidence="1" id="KW-0732">Signal</keyword>
<evidence type="ECO:0000313" key="2">
    <source>
        <dbReference type="Proteomes" id="UP000515204"/>
    </source>
</evidence>
<dbReference type="OrthoDB" id="8174700at2759"/>
<dbReference type="SMART" id="SM00700">
    <property type="entry name" value="JHBP"/>
    <property type="match status" value="1"/>
</dbReference>
<dbReference type="RefSeq" id="XP_014470213.1">
    <property type="nucleotide sequence ID" value="XM_014614727.1"/>
</dbReference>
<reference evidence="3" key="1">
    <citation type="submission" date="2025-08" db="UniProtKB">
        <authorList>
            <consortium name="RefSeq"/>
        </authorList>
    </citation>
    <scope>IDENTIFICATION</scope>
</reference>
<dbReference type="InterPro" id="IPR010562">
    <property type="entry name" value="Haemolymph_juvenile_hormone-bd"/>
</dbReference>
<dbReference type="PANTHER" id="PTHR11008:SF41">
    <property type="entry name" value="RE70318P"/>
    <property type="match status" value="1"/>
</dbReference>
<evidence type="ECO:0000313" key="3">
    <source>
        <dbReference type="RefSeq" id="XP_014470213.1"/>
    </source>
</evidence>
<name>A0A6P3WVL7_DINQU</name>
<organism evidence="2 3">
    <name type="scientific">Dinoponera quadriceps</name>
    <name type="common">South American ant</name>
    <dbReference type="NCBI Taxonomy" id="609295"/>
    <lineage>
        <taxon>Eukaryota</taxon>
        <taxon>Metazoa</taxon>
        <taxon>Ecdysozoa</taxon>
        <taxon>Arthropoda</taxon>
        <taxon>Hexapoda</taxon>
        <taxon>Insecta</taxon>
        <taxon>Pterygota</taxon>
        <taxon>Neoptera</taxon>
        <taxon>Endopterygota</taxon>
        <taxon>Hymenoptera</taxon>
        <taxon>Apocrita</taxon>
        <taxon>Aculeata</taxon>
        <taxon>Formicoidea</taxon>
        <taxon>Formicidae</taxon>
        <taxon>Ponerinae</taxon>
        <taxon>Ponerini</taxon>
        <taxon>Dinoponera</taxon>
    </lineage>
</organism>
<dbReference type="KEGG" id="dqu:106742093"/>
<feature type="chain" id="PRO_5027862567" evidence="1">
    <location>
        <begin position="18"/>
        <end position="254"/>
    </location>
</feature>
<keyword evidence="2" id="KW-1185">Reference proteome</keyword>
<dbReference type="AlphaFoldDB" id="A0A6P3WVL7"/>
<dbReference type="InterPro" id="IPR038606">
    <property type="entry name" value="To_sf"/>
</dbReference>
<dbReference type="Proteomes" id="UP000515204">
    <property type="component" value="Unplaced"/>
</dbReference>
<proteinExistence type="predicted"/>
<dbReference type="PANTHER" id="PTHR11008">
    <property type="entry name" value="PROTEIN TAKEOUT-LIKE PROTEIN"/>
    <property type="match status" value="1"/>
</dbReference>
<dbReference type="Pfam" id="PF06585">
    <property type="entry name" value="JHBP"/>
    <property type="match status" value="1"/>
</dbReference>
<gene>
    <name evidence="3" type="primary">LOC106742093</name>
</gene>
<evidence type="ECO:0000256" key="1">
    <source>
        <dbReference type="SAM" id="SignalP"/>
    </source>
</evidence>
<dbReference type="GeneID" id="106742093"/>
<dbReference type="Gene3D" id="3.15.10.30">
    <property type="entry name" value="Haemolymph juvenile hormone binding protein"/>
    <property type="match status" value="1"/>
</dbReference>
<feature type="signal peptide" evidence="1">
    <location>
        <begin position="1"/>
        <end position="17"/>
    </location>
</feature>
<protein>
    <submittedName>
        <fullName evidence="3">Uncharacterized protein LOC106742093</fullName>
    </submittedName>
</protein>
<sequence>MLVFFALLVVTNSLVVAEHTDLVGMDLPLLIRCSRQASPKHIGICLKQSINSMKHYLETGIPNMEIPSFEPYYTERYEFIPKGENNGTLDLTDVRVYNLTTFVIKQVEVNPNVSQIKLEVHFPSIRFFAMYDINATIFGMYLQRRGHGIDGHFIDTLANVTIDGHYVIKISNEEEYFSVRKVSVELSMSEAKINLDNKINPDPLVNNINSFLTDKSKAVAHNIRPQLQMAAARIIRVITNKIYMQYPIRFLMPT</sequence>